<comment type="caution">
    <text evidence="1">The sequence shown here is derived from an EMBL/GenBank/DDBJ whole genome shotgun (WGS) entry which is preliminary data.</text>
</comment>
<accession>A0A8S7N621</accession>
<evidence type="ECO:0000313" key="2">
    <source>
        <dbReference type="Proteomes" id="UP000533482"/>
    </source>
</evidence>
<evidence type="ECO:0000313" key="1">
    <source>
        <dbReference type="EMBL" id="EFE8676034.1"/>
    </source>
</evidence>
<protein>
    <submittedName>
        <fullName evidence="1">Uncharacterized protein</fullName>
    </submittedName>
</protein>
<name>A0A8S7N621_ECOLX</name>
<dbReference type="RefSeq" id="WP_001324372.1">
    <property type="nucleotide sequence ID" value="NZ_BFZL01000034.1"/>
</dbReference>
<dbReference type="EMBL" id="AASOHJ010000049">
    <property type="protein sequence ID" value="EFE8676034.1"/>
    <property type="molecule type" value="Genomic_DNA"/>
</dbReference>
<organism evidence="1 2">
    <name type="scientific">Escherichia coli</name>
    <dbReference type="NCBI Taxonomy" id="562"/>
    <lineage>
        <taxon>Bacteria</taxon>
        <taxon>Pseudomonadati</taxon>
        <taxon>Pseudomonadota</taxon>
        <taxon>Gammaproteobacteria</taxon>
        <taxon>Enterobacterales</taxon>
        <taxon>Enterobacteriaceae</taxon>
        <taxon>Escherichia</taxon>
    </lineage>
</organism>
<gene>
    <name evidence="1" type="ORF">F7N46_23535</name>
</gene>
<dbReference type="AlphaFoldDB" id="A0A8S7N621"/>
<reference evidence="1 2" key="1">
    <citation type="submission" date="2019-09" db="EMBL/GenBank/DDBJ databases">
        <authorList>
            <consortium name="NARMS: The National Antimicrobial Resistance Monitoring System"/>
        </authorList>
    </citation>
    <scope>NUCLEOTIDE SEQUENCE [LARGE SCALE GENOMIC DNA]</scope>
    <source>
        <strain evidence="1 2">FSIS11923834</strain>
    </source>
</reference>
<dbReference type="Proteomes" id="UP000533482">
    <property type="component" value="Unassembled WGS sequence"/>
</dbReference>
<sequence>MFDQRNGGSLNSLNSRHIQDEDLPKWLKNKVAALWFCLAIRKINVSGYHYLELVSPRQISGDSVCVNGSASSSHEIRLKIIRRWINSVVRIQSEACAKQFIDVIYKNWKEIRNKNRAKWLKNNSEQIEWAWEYVTKRIPDLHVTGFCPDNTEEKHIALLVLLNILNSEDKQSQLVSVCAEEDFCKKMHDAFRKRFIDGKKDKRVQINVKISPSAKGALDRLTRERKTTQQAILEQLILNRRLD</sequence>
<proteinExistence type="predicted"/>